<dbReference type="OrthoDB" id="3056932at2759"/>
<keyword evidence="3" id="KW-1185">Reference proteome</keyword>
<feature type="compositionally biased region" description="Polar residues" evidence="1">
    <location>
        <begin position="47"/>
        <end position="57"/>
    </location>
</feature>
<reference evidence="2" key="1">
    <citation type="submission" date="2021-03" db="EMBL/GenBank/DDBJ databases">
        <title>Draft genome sequence of rust myrtle Austropuccinia psidii MF-1, a brazilian biotype.</title>
        <authorList>
            <person name="Quecine M.C."/>
            <person name="Pachon D.M.R."/>
            <person name="Bonatelli M.L."/>
            <person name="Correr F.H."/>
            <person name="Franceschini L.M."/>
            <person name="Leite T.F."/>
            <person name="Margarido G.R.A."/>
            <person name="Almeida C.A."/>
            <person name="Ferrarezi J.A."/>
            <person name="Labate C.A."/>
        </authorList>
    </citation>
    <scope>NUCLEOTIDE SEQUENCE</scope>
    <source>
        <strain evidence="2">MF-1</strain>
    </source>
</reference>
<evidence type="ECO:0000256" key="1">
    <source>
        <dbReference type="SAM" id="MobiDB-lite"/>
    </source>
</evidence>
<comment type="caution">
    <text evidence="2">The sequence shown here is derived from an EMBL/GenBank/DDBJ whole genome shotgun (WGS) entry which is preliminary data.</text>
</comment>
<dbReference type="AlphaFoldDB" id="A0A9Q3B9C3"/>
<dbReference type="EMBL" id="AVOT02000069">
    <property type="protein sequence ID" value="MBW0460866.1"/>
    <property type="molecule type" value="Genomic_DNA"/>
</dbReference>
<accession>A0A9Q3B9C3</accession>
<evidence type="ECO:0000313" key="2">
    <source>
        <dbReference type="EMBL" id="MBW0460866.1"/>
    </source>
</evidence>
<sequence length="182" mass="20403">MHNWLEGVLAEHFCFQWGFQDERQERKRANGEGRTDRQNKRRKLTNRSESGNTGSQEASDEDEGDLRTGGGVGGGFMSNRDIELFRKLMSTVVMPRGAAKLPCNLGCAKNGRLKATEWLSLFTLIIPLIIPEVYIESKGMIDCKSIRGKFLQNIGDLVQCTRIVSAQVVQEGNAGRFFNAYN</sequence>
<feature type="region of interest" description="Disordered" evidence="1">
    <location>
        <begin position="25"/>
        <end position="74"/>
    </location>
</feature>
<dbReference type="Proteomes" id="UP000765509">
    <property type="component" value="Unassembled WGS sequence"/>
</dbReference>
<organism evidence="2 3">
    <name type="scientific">Austropuccinia psidii MF-1</name>
    <dbReference type="NCBI Taxonomy" id="1389203"/>
    <lineage>
        <taxon>Eukaryota</taxon>
        <taxon>Fungi</taxon>
        <taxon>Dikarya</taxon>
        <taxon>Basidiomycota</taxon>
        <taxon>Pucciniomycotina</taxon>
        <taxon>Pucciniomycetes</taxon>
        <taxon>Pucciniales</taxon>
        <taxon>Sphaerophragmiaceae</taxon>
        <taxon>Austropuccinia</taxon>
    </lineage>
</organism>
<feature type="compositionally biased region" description="Basic and acidic residues" evidence="1">
    <location>
        <begin position="25"/>
        <end position="38"/>
    </location>
</feature>
<proteinExistence type="predicted"/>
<evidence type="ECO:0000313" key="3">
    <source>
        <dbReference type="Proteomes" id="UP000765509"/>
    </source>
</evidence>
<protein>
    <submittedName>
        <fullName evidence="2">Uncharacterized protein</fullName>
    </submittedName>
</protein>
<gene>
    <name evidence="2" type="ORF">O181_000581</name>
</gene>
<name>A0A9Q3B9C3_9BASI</name>